<sequence length="111" mass="12600">MAMTPQQRGERRRLKEDKLQEEDLRLKVRPGTKQALLELMEWAGIDEQGEAMTLMIHHLHGLGPSGAAPLLTPPRHKYEISHSLALEFSRKSMLIIQQDPGDEIAIPQADR</sequence>
<gene>
    <name evidence="1" type="ORF">PSAKL28_18860</name>
</gene>
<organism evidence="1 2">
    <name type="scientific">Pseudomonas alkylphenolica</name>
    <dbReference type="NCBI Taxonomy" id="237609"/>
    <lineage>
        <taxon>Bacteria</taxon>
        <taxon>Pseudomonadati</taxon>
        <taxon>Pseudomonadota</taxon>
        <taxon>Gammaproteobacteria</taxon>
        <taxon>Pseudomonadales</taxon>
        <taxon>Pseudomonadaceae</taxon>
        <taxon>Pseudomonas</taxon>
    </lineage>
</organism>
<dbReference type="RefSeq" id="WP_038609471.1">
    <property type="nucleotide sequence ID" value="NZ_CP009048.1"/>
</dbReference>
<reference evidence="1 2" key="1">
    <citation type="submission" date="2014-07" db="EMBL/GenBank/DDBJ databases">
        <authorList>
            <person name="Lee K."/>
            <person name="Lim J.Y."/>
            <person name="Hwang I."/>
        </authorList>
    </citation>
    <scope>NUCLEOTIDE SEQUENCE [LARGE SCALE GENOMIC DNA]</scope>
    <source>
        <strain evidence="1 2">KL28</strain>
    </source>
</reference>
<name>A0A077F9F1_9PSED</name>
<dbReference type="HOGENOM" id="CLU_174028_0_0_6"/>
<dbReference type="KEGG" id="palk:PSAKL28_18860"/>
<accession>A0A077F9F1</accession>
<dbReference type="OrthoDB" id="7032050at2"/>
<protein>
    <submittedName>
        <fullName evidence="1">Uncharacterized protein</fullName>
    </submittedName>
</protein>
<dbReference type="Proteomes" id="UP000028931">
    <property type="component" value="Chromosome"/>
</dbReference>
<proteinExistence type="predicted"/>
<dbReference type="EMBL" id="CP009048">
    <property type="protein sequence ID" value="AIL61110.1"/>
    <property type="molecule type" value="Genomic_DNA"/>
</dbReference>
<evidence type="ECO:0000313" key="2">
    <source>
        <dbReference type="Proteomes" id="UP000028931"/>
    </source>
</evidence>
<dbReference type="AlphaFoldDB" id="A0A077F9F1"/>
<evidence type="ECO:0000313" key="1">
    <source>
        <dbReference type="EMBL" id="AIL61110.1"/>
    </source>
</evidence>